<reference evidence="3" key="1">
    <citation type="submission" date="2011-07" db="EMBL/GenBank/DDBJ databases">
        <authorList>
            <consortium name="Caenorhabditis brenneri Sequencing and Analysis Consortium"/>
            <person name="Wilson R.K."/>
        </authorList>
    </citation>
    <scope>NUCLEOTIDE SEQUENCE [LARGE SCALE GENOMIC DNA]</scope>
    <source>
        <strain evidence="3">PB2801</strain>
    </source>
</reference>
<feature type="compositionally biased region" description="Basic and acidic residues" evidence="1">
    <location>
        <begin position="84"/>
        <end position="96"/>
    </location>
</feature>
<feature type="compositionally biased region" description="Basic and acidic residues" evidence="1">
    <location>
        <begin position="427"/>
        <end position="437"/>
    </location>
</feature>
<evidence type="ECO:0000313" key="3">
    <source>
        <dbReference type="Proteomes" id="UP000008068"/>
    </source>
</evidence>
<feature type="compositionally biased region" description="Basic and acidic residues" evidence="1">
    <location>
        <begin position="64"/>
        <end position="73"/>
    </location>
</feature>
<feature type="compositionally biased region" description="Basic and acidic residues" evidence="1">
    <location>
        <begin position="9"/>
        <end position="37"/>
    </location>
</feature>
<dbReference type="HOGENOM" id="CLU_576509_0_0_1"/>
<feature type="compositionally biased region" description="Basic and acidic residues" evidence="1">
    <location>
        <begin position="142"/>
        <end position="162"/>
    </location>
</feature>
<feature type="compositionally biased region" description="Polar residues" evidence="1">
    <location>
        <begin position="279"/>
        <end position="290"/>
    </location>
</feature>
<feature type="compositionally biased region" description="Polar residues" evidence="1">
    <location>
        <begin position="216"/>
        <end position="231"/>
    </location>
</feature>
<dbReference type="InParanoid" id="G0NN66"/>
<name>G0NN66_CAEBE</name>
<evidence type="ECO:0000256" key="1">
    <source>
        <dbReference type="SAM" id="MobiDB-lite"/>
    </source>
</evidence>
<dbReference type="Proteomes" id="UP000008068">
    <property type="component" value="Unassembled WGS sequence"/>
</dbReference>
<feature type="compositionally biased region" description="Basic residues" evidence="1">
    <location>
        <begin position="438"/>
        <end position="451"/>
    </location>
</feature>
<proteinExistence type="predicted"/>
<accession>G0NN66</accession>
<feature type="region of interest" description="Disordered" evidence="1">
    <location>
        <begin position="1"/>
        <end position="457"/>
    </location>
</feature>
<gene>
    <name evidence="2" type="ORF">CAEBREN_12436</name>
</gene>
<organism evidence="3">
    <name type="scientific">Caenorhabditis brenneri</name>
    <name type="common">Nematode worm</name>
    <dbReference type="NCBI Taxonomy" id="135651"/>
    <lineage>
        <taxon>Eukaryota</taxon>
        <taxon>Metazoa</taxon>
        <taxon>Ecdysozoa</taxon>
        <taxon>Nematoda</taxon>
        <taxon>Chromadorea</taxon>
        <taxon>Rhabditida</taxon>
        <taxon>Rhabditina</taxon>
        <taxon>Rhabditomorpha</taxon>
        <taxon>Rhabditoidea</taxon>
        <taxon>Rhabditidae</taxon>
        <taxon>Peloderinae</taxon>
        <taxon>Caenorhabditis</taxon>
    </lineage>
</organism>
<sequence length="474" mass="51525">MAKPSPPESIKKYKNKEGKRKEETSQKSEHDTKEKISSDVAGSSKNPPRAVPSRSHSGKPVGAQKEKSQERVSGKASGLSVKDASNEREGRSPVKKDPKKKKNRSLTTGSSQEKKKRSAERDSTDGNTKGPSLKGPAKKEKRSSSERDPSEGRNEQSIEKNRVKTKKKRCRTGEPSGTGTAEKEEENPSTELAAPKSKRPVAASSSAETSPEKDPSTWSMGQTPSSSSSREFSLVDCPTEEEKTPLPTADSPCGNNELLPVEYSWNSKKKTKADVSSEKLLSTKDQSISGETLPAKDTSKKQKIRLSSKSPSQDSDNQLTVRDPSKGKKKRSRSEDHSTSNKGSSTKFAAPKSKRKPAGDSISEQTLPTKAPSADSMDQTPSSTSSKKLSMIDCTIGGKTPRPMNDSVRDPSEGKKERSRSQGHSTSKKDKSDLKDAKKGKKKKSIKKKSRSKSEGNSKVGIWKVILIFSSFSE</sequence>
<keyword evidence="3" id="KW-1185">Reference proteome</keyword>
<protein>
    <submittedName>
        <fullName evidence="2">Uncharacterized protein</fullName>
    </submittedName>
</protein>
<evidence type="ECO:0000313" key="2">
    <source>
        <dbReference type="EMBL" id="EGT34361.1"/>
    </source>
</evidence>
<feature type="compositionally biased region" description="Polar residues" evidence="1">
    <location>
        <begin position="376"/>
        <end position="388"/>
    </location>
</feature>
<dbReference type="EMBL" id="GL379912">
    <property type="protein sequence ID" value="EGT34361.1"/>
    <property type="molecule type" value="Genomic_DNA"/>
</dbReference>
<feature type="compositionally biased region" description="Polar residues" evidence="1">
    <location>
        <begin position="307"/>
        <end position="320"/>
    </location>
</feature>
<dbReference type="AlphaFoldDB" id="G0NN66"/>
<feature type="compositionally biased region" description="Basic and acidic residues" evidence="1">
    <location>
        <begin position="407"/>
        <end position="420"/>
    </location>
</feature>